<feature type="domain" description="RecF/RecN/SMC N-terminal" evidence="12">
    <location>
        <begin position="46"/>
        <end position="1056"/>
    </location>
</feature>
<dbReference type="GeneID" id="27905703"/>
<comment type="subcellular location">
    <subcellularLocation>
        <location evidence="2">Chromosome</location>
    </subcellularLocation>
    <subcellularLocation>
        <location evidence="1">Nucleus</location>
    </subcellularLocation>
</comment>
<feature type="coiled-coil region" evidence="10">
    <location>
        <begin position="663"/>
        <end position="749"/>
    </location>
</feature>
<feature type="coiled-coil region" evidence="10">
    <location>
        <begin position="370"/>
        <end position="462"/>
    </location>
</feature>
<accession>N1QLP8</accession>
<feature type="region of interest" description="Disordered" evidence="11">
    <location>
        <begin position="1"/>
        <end position="42"/>
    </location>
</feature>
<dbReference type="GO" id="GO:0016787">
    <property type="term" value="F:hydrolase activity"/>
    <property type="evidence" value="ECO:0007669"/>
    <property type="project" value="UniProtKB-KW"/>
</dbReference>
<feature type="coiled-coil region" evidence="10">
    <location>
        <begin position="212"/>
        <end position="306"/>
    </location>
</feature>
<evidence type="ECO:0000259" key="12">
    <source>
        <dbReference type="Pfam" id="PF02463"/>
    </source>
</evidence>
<dbReference type="InterPro" id="IPR027417">
    <property type="entry name" value="P-loop_NTPase"/>
</dbReference>
<dbReference type="GO" id="GO:0030915">
    <property type="term" value="C:Smc5-Smc6 complex"/>
    <property type="evidence" value="ECO:0007669"/>
    <property type="project" value="TreeGrafter"/>
</dbReference>
<sequence length="1106" mass="125603">MRRLTRRQSEQSPLLPDGFRRSPKGKQRARLTANDHVQQEHQPGAIVRITMRNFVTYTNATFHPGPNLNMIIGPNGTGKSTLVCGICLGLGWKPEHLGRAKDVSEFVKHGCKEAIIEIELKADPQRQQTNPIIGCRISRDGGGKNNQDKKTAFKINGKTVSNKAVQEFCRSFSIQVDNLCQFLPQDRVADFAALSPVDLLVQTQRAAGGEQMSQYHEDLKKWRREEKALLNDQQNLFEELKRLEDRQRAQEMDVERMRERELVQEKLELLKRFRPCTEFNELKRKHEEARAREREAKEEKRRVEDQIEPNMRAVAAKETYVAAVKRAVESKKRMVQRSVETVAHVASRFKELEEAVAGCDAETKAETVNAAKAKQDVAKLQQAIRTIENAMASPPAEFNAVEMNEKTTQLGREIRTLEDELNRGHETVGELREQARQRQQIIAQEEEKQTHLQSQAGRLESKLSGVSRASADVWRWVQANKDKFEHEVFGPPMIVCAVKGGRDADWIEAMVGAGELKAFTVCSRNDFNVLTHQAYQVMGLTDVNIRNSTLGLDQYPTPDTSPEEMKRLGLDGWLMELITGPEPVLAMLCDNTNLHRNAFCKRDITEDQYDMLKKTSISSWCTPTNTYRMIRRGEYGDAGTAARVSPLHRARLLTDAPVSTQAEEDSKARIATLEGEISHIKEEMHGVRARAAQLKEKITKLKDEVESIKKEKAHLQQQKSQYDGLPTKLASNKARLADLQAQLAEQDARKWEIAQRQMRLIFEQGQQALDHGTAVRNLRDFQEELLRAEINGIEAASDLAQVTARNQADKDLLTTKENDLRVAIQKEREARRLGKAKSEAVHQLVAEMRNGDLTPLEDEIHELIKDWEPPALDTEIASVEASLELLAGTGNANLVREFEARAKKIEERRAQRKTLGDDLEALTTKIAQIRELWEPQLDELVRKISDAFSENFTFISCAGEVGIDKQEDFADWAIQIKVKFRENEQLQVLNSHRQSGGERAVSTIFYLMAMQSMARAPFRVVDEINQGMDPRNERMVHSRMVDIACAEHTSQYFLITPKLLNNLKYHPNMKVHCIASGEYMPDKSDQLDTFENMAQLALNLKRGVAA</sequence>
<dbReference type="EMBL" id="KB456260">
    <property type="protein sequence ID" value="EMF16663.1"/>
    <property type="molecule type" value="Genomic_DNA"/>
</dbReference>
<organism evidence="13 14">
    <name type="scientific">Sphaerulina musiva (strain SO2202)</name>
    <name type="common">Poplar stem canker fungus</name>
    <name type="synonym">Septoria musiva</name>
    <dbReference type="NCBI Taxonomy" id="692275"/>
    <lineage>
        <taxon>Eukaryota</taxon>
        <taxon>Fungi</taxon>
        <taxon>Dikarya</taxon>
        <taxon>Ascomycota</taxon>
        <taxon>Pezizomycotina</taxon>
        <taxon>Dothideomycetes</taxon>
        <taxon>Dothideomycetidae</taxon>
        <taxon>Mycosphaerellales</taxon>
        <taxon>Mycosphaerellaceae</taxon>
        <taxon>Sphaerulina</taxon>
    </lineage>
</organism>
<evidence type="ECO:0000313" key="13">
    <source>
        <dbReference type="EMBL" id="EMF16663.1"/>
    </source>
</evidence>
<evidence type="ECO:0000256" key="6">
    <source>
        <dbReference type="ARBA" id="ARBA00022741"/>
    </source>
</evidence>
<dbReference type="Proteomes" id="UP000016931">
    <property type="component" value="Unassembled WGS sequence"/>
</dbReference>
<dbReference type="OMA" id="RFWTSQP"/>
<dbReference type="RefSeq" id="XP_016764784.1">
    <property type="nucleotide sequence ID" value="XM_016908566.1"/>
</dbReference>
<dbReference type="eggNOG" id="KOG0979">
    <property type="taxonomic scope" value="Eukaryota"/>
</dbReference>
<dbReference type="GO" id="GO:0003697">
    <property type="term" value="F:single-stranded DNA binding"/>
    <property type="evidence" value="ECO:0007669"/>
    <property type="project" value="TreeGrafter"/>
</dbReference>
<keyword evidence="7" id="KW-0067">ATP-binding</keyword>
<dbReference type="GO" id="GO:0005524">
    <property type="term" value="F:ATP binding"/>
    <property type="evidence" value="ECO:0007669"/>
    <property type="project" value="UniProtKB-KW"/>
</dbReference>
<keyword evidence="5" id="KW-0158">Chromosome</keyword>
<protein>
    <recommendedName>
        <fullName evidence="4">Structural maintenance of chromosomes protein 5</fullName>
    </recommendedName>
</protein>
<keyword evidence="14" id="KW-1185">Reference proteome</keyword>
<evidence type="ECO:0000256" key="8">
    <source>
        <dbReference type="ARBA" id="ARBA00023054"/>
    </source>
</evidence>
<dbReference type="Pfam" id="PF02463">
    <property type="entry name" value="SMC_N"/>
    <property type="match status" value="1"/>
</dbReference>
<dbReference type="GO" id="GO:0005634">
    <property type="term" value="C:nucleus"/>
    <property type="evidence" value="ECO:0007669"/>
    <property type="project" value="UniProtKB-SubCell"/>
</dbReference>
<reference evidence="13 14" key="1">
    <citation type="journal article" date="2012" name="PLoS Pathog.">
        <title>Diverse lifestyles and strategies of plant pathogenesis encoded in the genomes of eighteen Dothideomycetes fungi.</title>
        <authorList>
            <person name="Ohm R.A."/>
            <person name="Feau N."/>
            <person name="Henrissat B."/>
            <person name="Schoch C.L."/>
            <person name="Horwitz B.A."/>
            <person name="Barry K.W."/>
            <person name="Condon B.J."/>
            <person name="Copeland A.C."/>
            <person name="Dhillon B."/>
            <person name="Glaser F."/>
            <person name="Hesse C.N."/>
            <person name="Kosti I."/>
            <person name="LaButti K."/>
            <person name="Lindquist E.A."/>
            <person name="Lucas S."/>
            <person name="Salamov A.A."/>
            <person name="Bradshaw R.E."/>
            <person name="Ciuffetti L."/>
            <person name="Hamelin R.C."/>
            <person name="Kema G.H.J."/>
            <person name="Lawrence C."/>
            <person name="Scott J.A."/>
            <person name="Spatafora J.W."/>
            <person name="Turgeon B.G."/>
            <person name="de Wit P.J.G.M."/>
            <person name="Zhong S."/>
            <person name="Goodwin S.B."/>
            <person name="Grigoriev I.V."/>
        </authorList>
    </citation>
    <scope>NUCLEOTIDE SEQUENCE [LARGE SCALE GENOMIC DNA]</scope>
    <source>
        <strain evidence="13 14">SO2202</strain>
    </source>
</reference>
<evidence type="ECO:0000256" key="9">
    <source>
        <dbReference type="ARBA" id="ARBA00023242"/>
    </source>
</evidence>
<evidence type="ECO:0000256" key="10">
    <source>
        <dbReference type="SAM" id="Coils"/>
    </source>
</evidence>
<dbReference type="PANTHER" id="PTHR45916">
    <property type="entry name" value="STRUCTURAL MAINTENANCE OF CHROMOSOMES PROTEIN 5"/>
    <property type="match status" value="1"/>
</dbReference>
<dbReference type="PANTHER" id="PTHR45916:SF1">
    <property type="entry name" value="STRUCTURAL MAINTENANCE OF CHROMOSOMES PROTEIN 5"/>
    <property type="match status" value="1"/>
</dbReference>
<dbReference type="OrthoDB" id="10254973at2759"/>
<keyword evidence="6" id="KW-0547">Nucleotide-binding</keyword>
<dbReference type="AlphaFoldDB" id="N1QLP8"/>
<dbReference type="InterPro" id="IPR003395">
    <property type="entry name" value="RecF/RecN/SMC_N"/>
</dbReference>
<evidence type="ECO:0000256" key="11">
    <source>
        <dbReference type="SAM" id="MobiDB-lite"/>
    </source>
</evidence>
<evidence type="ECO:0000256" key="5">
    <source>
        <dbReference type="ARBA" id="ARBA00022454"/>
    </source>
</evidence>
<dbReference type="GO" id="GO:0000724">
    <property type="term" value="P:double-strand break repair via homologous recombination"/>
    <property type="evidence" value="ECO:0007669"/>
    <property type="project" value="TreeGrafter"/>
</dbReference>
<evidence type="ECO:0000256" key="1">
    <source>
        <dbReference type="ARBA" id="ARBA00004123"/>
    </source>
</evidence>
<evidence type="ECO:0000256" key="7">
    <source>
        <dbReference type="ARBA" id="ARBA00022840"/>
    </source>
</evidence>
<proteinExistence type="inferred from homology"/>
<evidence type="ECO:0000256" key="4">
    <source>
        <dbReference type="ARBA" id="ARBA00018687"/>
    </source>
</evidence>
<keyword evidence="8 10" id="KW-0175">Coiled coil</keyword>
<dbReference type="Gene3D" id="1.20.5.170">
    <property type="match status" value="1"/>
</dbReference>
<keyword evidence="13" id="KW-0378">Hydrolase</keyword>
<gene>
    <name evidence="13" type="ORF">SEPMUDRAFT_34273</name>
</gene>
<dbReference type="STRING" id="692275.N1QLP8"/>
<evidence type="ECO:0000256" key="3">
    <source>
        <dbReference type="ARBA" id="ARBA00010171"/>
    </source>
</evidence>
<evidence type="ECO:0000313" key="14">
    <source>
        <dbReference type="Proteomes" id="UP000016931"/>
    </source>
</evidence>
<dbReference type="FunFam" id="3.40.50.300:FF:001301">
    <property type="entry name" value="Structural maintenance of chromosomes 5"/>
    <property type="match status" value="1"/>
</dbReference>
<dbReference type="SUPFAM" id="SSF52540">
    <property type="entry name" value="P-loop containing nucleoside triphosphate hydrolases"/>
    <property type="match status" value="1"/>
</dbReference>
<dbReference type="Gene3D" id="1.20.5.340">
    <property type="match status" value="1"/>
</dbReference>
<dbReference type="Gene3D" id="3.40.50.300">
    <property type="entry name" value="P-loop containing nucleotide triphosphate hydrolases"/>
    <property type="match status" value="2"/>
</dbReference>
<dbReference type="HOGENOM" id="CLU_004969_2_0_1"/>
<keyword evidence="9" id="KW-0539">Nucleus</keyword>
<comment type="similarity">
    <text evidence="3">Belongs to the SMC family. SMC5 subfamily.</text>
</comment>
<name>N1QLP8_SPHMS</name>
<evidence type="ECO:0000256" key="2">
    <source>
        <dbReference type="ARBA" id="ARBA00004286"/>
    </source>
</evidence>